<evidence type="ECO:0000259" key="3">
    <source>
        <dbReference type="Pfam" id="PF07583"/>
    </source>
</evidence>
<evidence type="ECO:0000313" key="6">
    <source>
        <dbReference type="EMBL" id="MDG3004991.1"/>
    </source>
</evidence>
<dbReference type="Proteomes" id="UP001216907">
    <property type="component" value="Unassembled WGS sequence"/>
</dbReference>
<feature type="domain" description="DUF1553" evidence="4">
    <location>
        <begin position="570"/>
        <end position="815"/>
    </location>
</feature>
<dbReference type="RefSeq" id="WP_277861340.1">
    <property type="nucleotide sequence ID" value="NZ_JARRAG010000002.1"/>
</dbReference>
<comment type="caution">
    <text evidence="6">The sequence shown here is derived from an EMBL/GenBank/DDBJ whole genome shotgun (WGS) entry which is preliminary data.</text>
</comment>
<sequence>MVLVPRTWSRWLGAAACAAMAALGAGASASAEGDAADPRVEAERTRFFEQEVRPLLVAKCQSCHGPDKQKGGLRLDSREALLRGGETGAVVEPGKPGESPLVQAVRYEGLEMPPTGKLEAAQVAALARWVADGAAWPAGTTPADAPRPAKVEKADGSFWSFRPLKDVAPPDPQALAGTPWDGWARNPIDGFVLKGLLESGLTPAPEASKLALVRRATFDLIGLPPTPEEVDGFLADDRADAYERLVDRLLASPRYGERWGRHWLDVVRYAESDGYNADAYRPEAWRYRDYVVRSLDADKPYDRFLAEQVAGDELDPSDVDARIATGFLRLGPYEANQRNVRGQWADILNEITDVVGEAFLGLSVGCARCHDHKFDPIAQADYYRLQAFFTPILPVDSVPLWTDAQKAEHDAKLAVWEQATAEIRGRIADLEKPYRDKLAHDIVAKFTPDLQALLDRADAEIPPYDRQIKALAYRQVVLDRDEKPIAGTIRPEDRPRWQAMIDDLKKSDAIKPAPLPVALGVRDVDPEAPPTRIPGNRRAAEPIDPGFPSVLDPSSATIAPPPAAPGSTGRRLALAEWLNRPDNPLTTRVVVNRAWQHHFGRGIVATSNDFGKLGEAPSHPELLDWLARRFVADGRRFKPLHRLMVTSAAYRQSAFRPESEAEAARLVDPGNRLLWKRPVRRLEAEAIRDAMLSASGELADVRGGPAGDAKGPRRSVDCKVVRNTRDPVLDAFDAPDAFNSAGLRNTTTTVNQTLLLINGPWALDRAKALSVRLDRLTAGTPDAQRARDRARIVRGFRLTVGREPDDDETAAGLAFLDRANKALALVDYCHVLLNASEFLYVD</sequence>
<keyword evidence="7" id="KW-1185">Reference proteome</keyword>
<dbReference type="InterPro" id="IPR036909">
    <property type="entry name" value="Cyt_c-like_dom_sf"/>
</dbReference>
<protein>
    <submittedName>
        <fullName evidence="6">PSD1 and planctomycete cytochrome C domain-containing protein</fullName>
    </submittedName>
</protein>
<dbReference type="InterPro" id="IPR011444">
    <property type="entry name" value="DUF1549"/>
</dbReference>
<dbReference type="PANTHER" id="PTHR35889">
    <property type="entry name" value="CYCLOINULO-OLIGOSACCHARIDE FRUCTANOTRANSFERASE-RELATED"/>
    <property type="match status" value="1"/>
</dbReference>
<evidence type="ECO:0000256" key="2">
    <source>
        <dbReference type="SAM" id="SignalP"/>
    </source>
</evidence>
<feature type="region of interest" description="Disordered" evidence="1">
    <location>
        <begin position="520"/>
        <end position="543"/>
    </location>
</feature>
<feature type="signal peptide" evidence="2">
    <location>
        <begin position="1"/>
        <end position="21"/>
    </location>
</feature>
<dbReference type="Pfam" id="PF07583">
    <property type="entry name" value="PSCyt2"/>
    <property type="match status" value="1"/>
</dbReference>
<dbReference type="InterPro" id="IPR022655">
    <property type="entry name" value="DUF1553"/>
</dbReference>
<evidence type="ECO:0000256" key="1">
    <source>
        <dbReference type="SAM" id="MobiDB-lite"/>
    </source>
</evidence>
<dbReference type="Pfam" id="PF07587">
    <property type="entry name" value="PSD1"/>
    <property type="match status" value="1"/>
</dbReference>
<accession>A0ABT6FBW3</accession>
<evidence type="ECO:0000259" key="5">
    <source>
        <dbReference type="Pfam" id="PF07635"/>
    </source>
</evidence>
<dbReference type="PANTHER" id="PTHR35889:SF3">
    <property type="entry name" value="F-BOX DOMAIN-CONTAINING PROTEIN"/>
    <property type="match status" value="1"/>
</dbReference>
<feature type="domain" description="Cytochrome C Planctomycete-type" evidence="5">
    <location>
        <begin position="60"/>
        <end position="116"/>
    </location>
</feature>
<evidence type="ECO:0000313" key="7">
    <source>
        <dbReference type="Proteomes" id="UP001216907"/>
    </source>
</evidence>
<proteinExistence type="predicted"/>
<evidence type="ECO:0000259" key="4">
    <source>
        <dbReference type="Pfam" id="PF07587"/>
    </source>
</evidence>
<organism evidence="6 7">
    <name type="scientific">Paludisphaera mucosa</name>
    <dbReference type="NCBI Taxonomy" id="3030827"/>
    <lineage>
        <taxon>Bacteria</taxon>
        <taxon>Pseudomonadati</taxon>
        <taxon>Planctomycetota</taxon>
        <taxon>Planctomycetia</taxon>
        <taxon>Isosphaerales</taxon>
        <taxon>Isosphaeraceae</taxon>
        <taxon>Paludisphaera</taxon>
    </lineage>
</organism>
<feature type="domain" description="DUF1549" evidence="3">
    <location>
        <begin position="187"/>
        <end position="391"/>
    </location>
</feature>
<reference evidence="6 7" key="1">
    <citation type="submission" date="2023-03" db="EMBL/GenBank/DDBJ databases">
        <title>Paludisphaera mucosa sp. nov. a novel planctomycete from northern fen.</title>
        <authorList>
            <person name="Ivanova A."/>
        </authorList>
    </citation>
    <scope>NUCLEOTIDE SEQUENCE [LARGE SCALE GENOMIC DNA]</scope>
    <source>
        <strain evidence="6 7">Pla2</strain>
    </source>
</reference>
<name>A0ABT6FBW3_9BACT</name>
<gene>
    <name evidence="6" type="ORF">PZE19_14480</name>
</gene>
<dbReference type="Pfam" id="PF07635">
    <property type="entry name" value="PSCyt1"/>
    <property type="match status" value="1"/>
</dbReference>
<dbReference type="InterPro" id="IPR011429">
    <property type="entry name" value="Cyt_c_Planctomycete-type"/>
</dbReference>
<dbReference type="SUPFAM" id="SSF46626">
    <property type="entry name" value="Cytochrome c"/>
    <property type="match status" value="1"/>
</dbReference>
<dbReference type="EMBL" id="JARRAG010000002">
    <property type="protein sequence ID" value="MDG3004991.1"/>
    <property type="molecule type" value="Genomic_DNA"/>
</dbReference>
<keyword evidence="2" id="KW-0732">Signal</keyword>
<feature type="chain" id="PRO_5045604518" evidence="2">
    <location>
        <begin position="22"/>
        <end position="842"/>
    </location>
</feature>